<accession>A0A1G1VFJ3</accession>
<organism evidence="2 3">
    <name type="scientific">Candidatus Blackburnbacteria bacterium RIFCSPLOWO2_01_FULL_40_20</name>
    <dbReference type="NCBI Taxonomy" id="1797519"/>
    <lineage>
        <taxon>Bacteria</taxon>
        <taxon>Candidatus Blackburniibacteriota</taxon>
    </lineage>
</organism>
<comment type="caution">
    <text evidence="2">The sequence shown here is derived from an EMBL/GenBank/DDBJ whole genome shotgun (WGS) entry which is preliminary data.</text>
</comment>
<feature type="domain" description="DUF3850" evidence="1">
    <location>
        <begin position="6"/>
        <end position="63"/>
    </location>
</feature>
<protein>
    <recommendedName>
        <fullName evidence="1">DUF3850 domain-containing protein</fullName>
    </recommendedName>
</protein>
<dbReference type="Gene3D" id="2.30.130.30">
    <property type="entry name" value="Hypothetical protein"/>
    <property type="match status" value="1"/>
</dbReference>
<gene>
    <name evidence="2" type="ORF">A3A77_04740</name>
</gene>
<evidence type="ECO:0000259" key="1">
    <source>
        <dbReference type="Pfam" id="PF12961"/>
    </source>
</evidence>
<reference evidence="2 3" key="1">
    <citation type="journal article" date="2016" name="Nat. Commun.">
        <title>Thousands of microbial genomes shed light on interconnected biogeochemical processes in an aquifer system.</title>
        <authorList>
            <person name="Anantharaman K."/>
            <person name="Brown C.T."/>
            <person name="Hug L.A."/>
            <person name="Sharon I."/>
            <person name="Castelle C.J."/>
            <person name="Probst A.J."/>
            <person name="Thomas B.C."/>
            <person name="Singh A."/>
            <person name="Wilkins M.J."/>
            <person name="Karaoz U."/>
            <person name="Brodie E.L."/>
            <person name="Williams K.H."/>
            <person name="Hubbard S.S."/>
            <person name="Banfield J.F."/>
        </authorList>
    </citation>
    <scope>NUCLEOTIDE SEQUENCE [LARGE SCALE GENOMIC DNA]</scope>
</reference>
<dbReference type="EMBL" id="MHCC01000002">
    <property type="protein sequence ID" value="OGY14139.1"/>
    <property type="molecule type" value="Genomic_DNA"/>
</dbReference>
<dbReference type="SUPFAM" id="SSF88697">
    <property type="entry name" value="PUA domain-like"/>
    <property type="match status" value="1"/>
</dbReference>
<proteinExistence type="predicted"/>
<name>A0A1G1VFJ3_9BACT</name>
<sequence>MKIKKKVWPEYFERLLGGSKTYELRLADFECNPGDVLVLEEWDPKTGDYTGRTLEKTVTYVDKFKIDKLFWPKEEIEKHGLQVISLK</sequence>
<evidence type="ECO:0000313" key="3">
    <source>
        <dbReference type="Proteomes" id="UP000178659"/>
    </source>
</evidence>
<dbReference type="AlphaFoldDB" id="A0A1G1VFJ3"/>
<dbReference type="Pfam" id="PF12961">
    <property type="entry name" value="DUF3850"/>
    <property type="match status" value="1"/>
</dbReference>
<dbReference type="Proteomes" id="UP000178659">
    <property type="component" value="Unassembled WGS sequence"/>
</dbReference>
<dbReference type="InterPro" id="IPR015947">
    <property type="entry name" value="PUA-like_sf"/>
</dbReference>
<dbReference type="InterPro" id="IPR039440">
    <property type="entry name" value="DUF3850"/>
</dbReference>
<evidence type="ECO:0000313" key="2">
    <source>
        <dbReference type="EMBL" id="OGY14139.1"/>
    </source>
</evidence>